<dbReference type="OrthoDB" id="9148135at2"/>
<reference evidence="1 2" key="1">
    <citation type="submission" date="2016-12" db="EMBL/GenBank/DDBJ databases">
        <title>The draft genome sequence of Actinophytocola xinjiangensis.</title>
        <authorList>
            <person name="Wang W."/>
            <person name="Yuan L."/>
        </authorList>
    </citation>
    <scope>NUCLEOTIDE SEQUENCE [LARGE SCALE GENOMIC DNA]</scope>
    <source>
        <strain evidence="1 2">CGMCC 4.4663</strain>
    </source>
</reference>
<dbReference type="Pfam" id="PF06224">
    <property type="entry name" value="AlkZ-like"/>
    <property type="match status" value="1"/>
</dbReference>
<dbReference type="EMBL" id="MSIF01000006">
    <property type="protein sequence ID" value="OLF10452.1"/>
    <property type="molecule type" value="Genomic_DNA"/>
</dbReference>
<dbReference type="AlphaFoldDB" id="A0A7Z0WMT7"/>
<accession>A0A7Z0WMT7</accession>
<dbReference type="PANTHER" id="PTHR38479:SF2">
    <property type="entry name" value="WINGED HELIX DNA-BINDING DOMAIN-CONTAINING PROTEIN"/>
    <property type="match status" value="1"/>
</dbReference>
<name>A0A7Z0WMT7_9PSEU</name>
<sequence>MTTTVLSTRALNRATLARQLLVERAGLTALDAVHHLAGLQAQAPFPPYYALWSRLVDFDPAELAGALLERRVVRLALMRDTVHLVTAADAGYLRPLLQPLMDRGLRAADLTGLDLPAVAATARELLAARPHSAKELGAALAARWPEHAPAALVRAARGVLPLVQLPPRAVWGRSGQTVYQTARDWLGQDDHPAPDLAELVRRYLAAYGPATVADLRTWCGLTRLGQVADGMELLELTDEQGRRLLDLPEAPRPEPDLPVPVRFLPEFDNVLLSYADRTRIMSDPMRARFAAVPNGVFPATFLVDGFLRGAWRITRQGKAAAPAATLTITPWASVSTKDSRALVAEGERLLEFAAPQATTRRVVMAETG</sequence>
<evidence type="ECO:0008006" key="3">
    <source>
        <dbReference type="Google" id="ProtNLM"/>
    </source>
</evidence>
<gene>
    <name evidence="1" type="ORF">BLA60_14690</name>
</gene>
<evidence type="ECO:0000313" key="1">
    <source>
        <dbReference type="EMBL" id="OLF10452.1"/>
    </source>
</evidence>
<protein>
    <recommendedName>
        <fullName evidence="3">Winged helix DNA-binding protein</fullName>
    </recommendedName>
</protein>
<dbReference type="RefSeq" id="WP_075133440.1">
    <property type="nucleotide sequence ID" value="NZ_MSIF01000006.1"/>
</dbReference>
<comment type="caution">
    <text evidence="1">The sequence shown here is derived from an EMBL/GenBank/DDBJ whole genome shotgun (WGS) entry which is preliminary data.</text>
</comment>
<organism evidence="1 2">
    <name type="scientific">Actinophytocola xinjiangensis</name>
    <dbReference type="NCBI Taxonomy" id="485602"/>
    <lineage>
        <taxon>Bacteria</taxon>
        <taxon>Bacillati</taxon>
        <taxon>Actinomycetota</taxon>
        <taxon>Actinomycetes</taxon>
        <taxon>Pseudonocardiales</taxon>
        <taxon>Pseudonocardiaceae</taxon>
    </lineage>
</organism>
<dbReference type="InterPro" id="IPR009351">
    <property type="entry name" value="AlkZ-like"/>
</dbReference>
<proteinExistence type="predicted"/>
<keyword evidence="2" id="KW-1185">Reference proteome</keyword>
<evidence type="ECO:0000313" key="2">
    <source>
        <dbReference type="Proteomes" id="UP000185696"/>
    </source>
</evidence>
<dbReference type="Proteomes" id="UP000185696">
    <property type="component" value="Unassembled WGS sequence"/>
</dbReference>
<dbReference type="PANTHER" id="PTHR38479">
    <property type="entry name" value="LMO0824 PROTEIN"/>
    <property type="match status" value="1"/>
</dbReference>